<dbReference type="CDD" id="cd19543">
    <property type="entry name" value="DCL_NRPS"/>
    <property type="match status" value="1"/>
</dbReference>
<dbReference type="GO" id="GO:0003824">
    <property type="term" value="F:catalytic activity"/>
    <property type="evidence" value="ECO:0007669"/>
    <property type="project" value="InterPro"/>
</dbReference>
<name>A0A1M6NTW3_9CLOT</name>
<organism evidence="3 4">
    <name type="scientific">Clostridium cavendishii DSM 21758</name>
    <dbReference type="NCBI Taxonomy" id="1121302"/>
    <lineage>
        <taxon>Bacteria</taxon>
        <taxon>Bacillati</taxon>
        <taxon>Bacillota</taxon>
        <taxon>Clostridia</taxon>
        <taxon>Eubacteriales</taxon>
        <taxon>Clostridiaceae</taxon>
        <taxon>Clostridium</taxon>
    </lineage>
</organism>
<protein>
    <submittedName>
        <fullName evidence="3">AMP-binding enzyme</fullName>
    </submittedName>
</protein>
<sequence length="555" mass="64741">MSSLQKIKKIYALAPMQEGMLFHSIADKDSKAYHEIIRFNIEGTLDVSALEKSFNELIERYDILRTIFSYEDFKKAMQVVINNRETTIDYIDISGKNIINKEEYIEEVVQCDKAKGFNITKDILIRLAVIKLEEAKYTLILSNHHIILDGWSLIIILKDLFKIYNRIVYGIDDDLGKVNQYDNYINWISKKDIDESIGYWENYLKGYNGKLLIPFSKEFNKKNIYKEKEVNLIIDRDKTEKIKKIAQKNMVTVNSVMQSIWAIQLKKYNNVNDVVFGYVVSGRNPEIKGIENMVGIFINTIPLRIKIKEKMTFKEILDEINTRFLESSKYDYYPLSAVQALSEAKNNLINHIMVFENYPLDSELIDENNFKVTNIKSYEHTNYDFNIVMSENDEINIRFNFNEIIYDEKDINTVSEHLNNIVNQVVMNENILIDDIEIIGQEEKELILNKFNDTTMNYQSNKTIQQLFEKQVKKTPDNIAIVCGDKKVTYRELNERANSIARTLRKKGVIPNSIVAIMLERSIDMMVGLFAILKSGAAYLPIDPSHPEDRIKYMI</sequence>
<evidence type="ECO:0000259" key="1">
    <source>
        <dbReference type="Pfam" id="PF00501"/>
    </source>
</evidence>
<dbReference type="RefSeq" id="WP_159433262.1">
    <property type="nucleotide sequence ID" value="NZ_FQZB01000012.1"/>
</dbReference>
<feature type="non-terminal residue" evidence="3">
    <location>
        <position position="555"/>
    </location>
</feature>
<accession>A0A1M6NTW3</accession>
<dbReference type="OrthoDB" id="9778383at2"/>
<dbReference type="InterPro" id="IPR000873">
    <property type="entry name" value="AMP-dep_synth/lig_dom"/>
</dbReference>
<dbReference type="SUPFAM" id="SSF56801">
    <property type="entry name" value="Acetyl-CoA synthetase-like"/>
    <property type="match status" value="1"/>
</dbReference>
<dbReference type="PANTHER" id="PTHR45527">
    <property type="entry name" value="NONRIBOSOMAL PEPTIDE SYNTHETASE"/>
    <property type="match status" value="1"/>
</dbReference>
<dbReference type="GO" id="GO:0008610">
    <property type="term" value="P:lipid biosynthetic process"/>
    <property type="evidence" value="ECO:0007669"/>
    <property type="project" value="UniProtKB-ARBA"/>
</dbReference>
<dbReference type="GO" id="GO:0005737">
    <property type="term" value="C:cytoplasm"/>
    <property type="evidence" value="ECO:0007669"/>
    <property type="project" value="TreeGrafter"/>
</dbReference>
<dbReference type="Gene3D" id="3.40.50.12780">
    <property type="entry name" value="N-terminal domain of ligase-like"/>
    <property type="match status" value="1"/>
</dbReference>
<gene>
    <name evidence="3" type="ORF">SAMN02745163_03013</name>
</gene>
<dbReference type="AlphaFoldDB" id="A0A1M6NTW3"/>
<dbReference type="GO" id="GO:0043041">
    <property type="term" value="P:amino acid activation for nonribosomal peptide biosynthetic process"/>
    <property type="evidence" value="ECO:0007669"/>
    <property type="project" value="TreeGrafter"/>
</dbReference>
<dbReference type="Pfam" id="PF00501">
    <property type="entry name" value="AMP-binding"/>
    <property type="match status" value="1"/>
</dbReference>
<dbReference type="SUPFAM" id="SSF52777">
    <property type="entry name" value="CoA-dependent acyltransferases"/>
    <property type="match status" value="2"/>
</dbReference>
<reference evidence="3 4" key="1">
    <citation type="submission" date="2016-11" db="EMBL/GenBank/DDBJ databases">
        <authorList>
            <person name="Jaros S."/>
            <person name="Januszkiewicz K."/>
            <person name="Wedrychowicz H."/>
        </authorList>
    </citation>
    <scope>NUCLEOTIDE SEQUENCE [LARGE SCALE GENOMIC DNA]</scope>
    <source>
        <strain evidence="3 4">DSM 21758</strain>
    </source>
</reference>
<dbReference type="GO" id="GO:0031177">
    <property type="term" value="F:phosphopantetheine binding"/>
    <property type="evidence" value="ECO:0007669"/>
    <property type="project" value="TreeGrafter"/>
</dbReference>
<dbReference type="InterPro" id="IPR023213">
    <property type="entry name" value="CAT-like_dom_sf"/>
</dbReference>
<dbReference type="PANTHER" id="PTHR45527:SF1">
    <property type="entry name" value="FATTY ACID SYNTHASE"/>
    <property type="match status" value="1"/>
</dbReference>
<dbReference type="Gene3D" id="3.30.559.30">
    <property type="entry name" value="Nonribosomal peptide synthetase, condensation domain"/>
    <property type="match status" value="1"/>
</dbReference>
<dbReference type="Gene3D" id="3.30.559.10">
    <property type="entry name" value="Chloramphenicol acetyltransferase-like domain"/>
    <property type="match status" value="1"/>
</dbReference>
<dbReference type="Pfam" id="PF00668">
    <property type="entry name" value="Condensation"/>
    <property type="match status" value="1"/>
</dbReference>
<dbReference type="InterPro" id="IPR042099">
    <property type="entry name" value="ANL_N_sf"/>
</dbReference>
<evidence type="ECO:0000313" key="4">
    <source>
        <dbReference type="Proteomes" id="UP000184310"/>
    </source>
</evidence>
<feature type="domain" description="AMP-dependent synthetase/ligase" evidence="1">
    <location>
        <begin position="468"/>
        <end position="555"/>
    </location>
</feature>
<proteinExistence type="predicted"/>
<keyword evidence="4" id="KW-1185">Reference proteome</keyword>
<feature type="domain" description="Condensation" evidence="2">
    <location>
        <begin position="8"/>
        <end position="448"/>
    </location>
</feature>
<evidence type="ECO:0000313" key="3">
    <source>
        <dbReference type="EMBL" id="SHJ99100.1"/>
    </source>
</evidence>
<dbReference type="GO" id="GO:0044550">
    <property type="term" value="P:secondary metabolite biosynthetic process"/>
    <property type="evidence" value="ECO:0007669"/>
    <property type="project" value="TreeGrafter"/>
</dbReference>
<evidence type="ECO:0000259" key="2">
    <source>
        <dbReference type="Pfam" id="PF00668"/>
    </source>
</evidence>
<dbReference type="STRING" id="1121302.SAMN02745163_03013"/>
<dbReference type="Proteomes" id="UP000184310">
    <property type="component" value="Unassembled WGS sequence"/>
</dbReference>
<dbReference type="InterPro" id="IPR001242">
    <property type="entry name" value="Condensation_dom"/>
</dbReference>
<dbReference type="EMBL" id="FQZB01000012">
    <property type="protein sequence ID" value="SHJ99100.1"/>
    <property type="molecule type" value="Genomic_DNA"/>
</dbReference>